<feature type="region of interest" description="Disordered" evidence="1">
    <location>
        <begin position="140"/>
        <end position="160"/>
    </location>
</feature>
<dbReference type="Proteomes" id="UP000719412">
    <property type="component" value="Unassembled WGS sequence"/>
</dbReference>
<reference evidence="2" key="1">
    <citation type="journal article" date="2020" name="J Insects Food Feed">
        <title>The yellow mealworm (Tenebrio molitor) genome: a resource for the emerging insects as food and feed industry.</title>
        <authorList>
            <person name="Eriksson T."/>
            <person name="Andere A."/>
            <person name="Kelstrup H."/>
            <person name="Emery V."/>
            <person name="Picard C."/>
        </authorList>
    </citation>
    <scope>NUCLEOTIDE SEQUENCE</scope>
    <source>
        <strain evidence="2">Stoneville</strain>
        <tissue evidence="2">Whole head</tissue>
    </source>
</reference>
<dbReference type="AlphaFoldDB" id="A0A8J6HUB5"/>
<keyword evidence="3" id="KW-1185">Reference proteome</keyword>
<evidence type="ECO:0000313" key="3">
    <source>
        <dbReference type="Proteomes" id="UP000719412"/>
    </source>
</evidence>
<comment type="caution">
    <text evidence="2">The sequence shown here is derived from an EMBL/GenBank/DDBJ whole genome shotgun (WGS) entry which is preliminary data.</text>
</comment>
<organism evidence="2 3">
    <name type="scientific">Tenebrio molitor</name>
    <name type="common">Yellow mealworm beetle</name>
    <dbReference type="NCBI Taxonomy" id="7067"/>
    <lineage>
        <taxon>Eukaryota</taxon>
        <taxon>Metazoa</taxon>
        <taxon>Ecdysozoa</taxon>
        <taxon>Arthropoda</taxon>
        <taxon>Hexapoda</taxon>
        <taxon>Insecta</taxon>
        <taxon>Pterygota</taxon>
        <taxon>Neoptera</taxon>
        <taxon>Endopterygota</taxon>
        <taxon>Coleoptera</taxon>
        <taxon>Polyphaga</taxon>
        <taxon>Cucujiformia</taxon>
        <taxon>Tenebrionidae</taxon>
        <taxon>Tenebrio</taxon>
    </lineage>
</organism>
<reference evidence="2" key="2">
    <citation type="submission" date="2021-08" db="EMBL/GenBank/DDBJ databases">
        <authorList>
            <person name="Eriksson T."/>
        </authorList>
    </citation>
    <scope>NUCLEOTIDE SEQUENCE</scope>
    <source>
        <strain evidence="2">Stoneville</strain>
        <tissue evidence="2">Whole head</tissue>
    </source>
</reference>
<proteinExistence type="predicted"/>
<dbReference type="EMBL" id="JABDTM020010389">
    <property type="protein sequence ID" value="KAH0820890.1"/>
    <property type="molecule type" value="Genomic_DNA"/>
</dbReference>
<protein>
    <submittedName>
        <fullName evidence="2">Uncharacterized protein</fullName>
    </submittedName>
</protein>
<gene>
    <name evidence="2" type="ORF">GEV33_001901</name>
</gene>
<evidence type="ECO:0000256" key="1">
    <source>
        <dbReference type="SAM" id="MobiDB-lite"/>
    </source>
</evidence>
<sequence length="325" mass="36296">MFLPCDWPTPRFTVKETLSPPFIACRLYARNTATNINHLVLLHPSKSLFPSRRFQRKDHCNTRAIDSRTVEQLHLIKAKLDCWREKNSADVSTCGGSRCIYPLEASGVDVPMAPANLRATVLFLLVSRIMGHPRELLVDEEEPAKVASSPVDDEEDPREEAPCHMEYQVTVRSLKSSTNLSIAGDEEGDRDLHQAGAQREGLRRRELLAPSAPRVHAQLWGADLRGCLEVDAPNLEIYPDPAVAGKTCDTCIVDSTFRIKLLIERKIIISTLGPPFGFVDPIRVRSTRARSLATESRLGPPNRRDGFVNVPPPATMFNLVADFLR</sequence>
<name>A0A8J6HUB5_TENMO</name>
<accession>A0A8J6HUB5</accession>
<evidence type="ECO:0000313" key="2">
    <source>
        <dbReference type="EMBL" id="KAH0820890.1"/>
    </source>
</evidence>